<name>Q222N5_ALBFT</name>
<evidence type="ECO:0000313" key="3">
    <source>
        <dbReference type="EMBL" id="ABD68018.1"/>
    </source>
</evidence>
<proteinExistence type="predicted"/>
<dbReference type="STRING" id="338969.Rfer_0261"/>
<protein>
    <recommendedName>
        <fullName evidence="5">DUF748 domain-containing protein</fullName>
    </recommendedName>
</protein>
<feature type="transmembrane region" description="Helical" evidence="2">
    <location>
        <begin position="16"/>
        <end position="35"/>
    </location>
</feature>
<feature type="region of interest" description="Disordered" evidence="1">
    <location>
        <begin position="1024"/>
        <end position="1043"/>
    </location>
</feature>
<dbReference type="HOGENOM" id="CLU_005680_0_0_4"/>
<dbReference type="eggNOG" id="COG3164">
    <property type="taxonomic scope" value="Bacteria"/>
</dbReference>
<reference evidence="4" key="1">
    <citation type="submission" date="2006-02" db="EMBL/GenBank/DDBJ databases">
        <title>Complete sequence of chromosome of Rhodoferax ferrireducens DSM 15236.</title>
        <authorList>
            <person name="Copeland A."/>
            <person name="Lucas S."/>
            <person name="Lapidus A."/>
            <person name="Barry K."/>
            <person name="Detter J.C."/>
            <person name="Glavina del Rio T."/>
            <person name="Hammon N."/>
            <person name="Israni S."/>
            <person name="Pitluck S."/>
            <person name="Brettin T."/>
            <person name="Bruce D."/>
            <person name="Han C."/>
            <person name="Tapia R."/>
            <person name="Gilna P."/>
            <person name="Kiss H."/>
            <person name="Schmutz J."/>
            <person name="Larimer F."/>
            <person name="Land M."/>
            <person name="Kyrpides N."/>
            <person name="Ivanova N."/>
            <person name="Richardson P."/>
        </authorList>
    </citation>
    <scope>NUCLEOTIDE SEQUENCE [LARGE SCALE GENOMIC DNA]</scope>
    <source>
        <strain evidence="4">ATCC BAA-621 / DSM 15236 / T118</strain>
    </source>
</reference>
<evidence type="ECO:0008006" key="5">
    <source>
        <dbReference type="Google" id="ProtNLM"/>
    </source>
</evidence>
<dbReference type="AlphaFoldDB" id="Q222N5"/>
<dbReference type="InterPro" id="IPR008023">
    <property type="entry name" value="DUF748"/>
</dbReference>
<sequence>MARQSLQWTNIRWKRWVAGAAGLLAAYTVAGFWLVPPLIKHQVPQFGQTELARQATIGEVRFNPFTLRLEAQDLRLAEADGTPLFAVGKLAVALQWKSLIRRAWSFSDIRITAPSANLAIAPDGKFNLAELLATLERRPHEASTDASLPRVIVEQLALEQGTVDMHDRRAGYDNTFAPIDFSLSNFSTLPEQNDAHTFTAQSARGGKMRWKGTASVNPIRASGEVTLENASLPELAVYLKSYTRARVAAGQLSATLPYSLSYADGKFEASLEGAKVSLRDLALAREGVTDSFAALTRLDINDVNADLARRQVTVGEVRADGGKLSVKRDAKGELDLTNLMIASAGPAASGPAAAVAVNNWKLAVKQVLFDQMAVSAVDETAKPPLKLNAGKVRLQLQVAAEQAGANFQLKLSQAALSLAGLTLASGAQAPFKLAQLGFSDGMLDLAARQASIGRLYAEGGQLQLVRARDGKLNLMELLPRSSAIGPQAAAAAGKPWVAVAKTVELSKFGADVADEGAGVKVQVTDLALKLEGASSDLKQTVKFNTDLKLREGGQFTAQGSVVPANGEVQADVRLKQLALAPLQPLLAHYLKLKIARGNVSAQGLLTTGAGTAKSPSLRYVGALNVAGLTLNEEDGGLFAAWKNASADKFTASLNPNRLDVPELRIVEPNATLIIEDDRSFNAARLLVQPNAGAKVEVPTQAKAKADDDPFPVRIRRLRLQNAKLDFTDLSLRPQFSAKIYELNGVINGLSSNREARSQIELDGRVDEFGLARIRGELNPFAPRNNTDINVVFKNVDMVPASPYSMKFAGYKVAEGKISLDLQYKIRDSQLEGANQIVIDKLTLGERVDSPDALKLPLQLAIAILKDSEGRIDLGLPISGNLSDPQFSYGAIIWKAIGNLLTRIVTAPFRALGSLLGVSGEKLESIDFDAGSDRLLPPEREKLKQVAQILGKRAQLKLSVPAQYSETADGAALRAGAVRVEIARRAGIKLQAGEEPGPLNLSDRAVRGAMRDLYAERFGEAELDKQKKAAEGGGAPAAAASMPDTKTAAAQAKLPLWQRVGKMIQGEPQVADASAFYNQLQERLNQNQPLAADALAKLGAQRAEAILAALKEAGVDPARADAAAPEKVESDIGKPVPLKLGLVAK</sequence>
<dbReference type="InterPro" id="IPR052894">
    <property type="entry name" value="AsmA-related"/>
</dbReference>
<dbReference type="Pfam" id="PF05359">
    <property type="entry name" value="DUF748"/>
    <property type="match status" value="1"/>
</dbReference>
<keyword evidence="2" id="KW-0812">Transmembrane</keyword>
<keyword evidence="4" id="KW-1185">Reference proteome</keyword>
<evidence type="ECO:0000256" key="2">
    <source>
        <dbReference type="SAM" id="Phobius"/>
    </source>
</evidence>
<dbReference type="Proteomes" id="UP000008332">
    <property type="component" value="Chromosome"/>
</dbReference>
<dbReference type="RefSeq" id="WP_011462591.1">
    <property type="nucleotide sequence ID" value="NC_007908.1"/>
</dbReference>
<evidence type="ECO:0000256" key="1">
    <source>
        <dbReference type="SAM" id="MobiDB-lite"/>
    </source>
</evidence>
<dbReference type="GO" id="GO:0090313">
    <property type="term" value="P:regulation of protein targeting to membrane"/>
    <property type="evidence" value="ECO:0007669"/>
    <property type="project" value="TreeGrafter"/>
</dbReference>
<keyword evidence="2" id="KW-0472">Membrane</keyword>
<dbReference type="EMBL" id="CP000267">
    <property type="protein sequence ID" value="ABD68018.1"/>
    <property type="molecule type" value="Genomic_DNA"/>
</dbReference>
<dbReference type="KEGG" id="rfr:Rfer_0261"/>
<gene>
    <name evidence="3" type="ordered locus">Rfer_0261</name>
</gene>
<organism evidence="3 4">
    <name type="scientific">Albidiferax ferrireducens (strain ATCC BAA-621 / DSM 15236 / T118)</name>
    <name type="common">Rhodoferax ferrireducens</name>
    <dbReference type="NCBI Taxonomy" id="338969"/>
    <lineage>
        <taxon>Bacteria</taxon>
        <taxon>Pseudomonadati</taxon>
        <taxon>Pseudomonadota</taxon>
        <taxon>Betaproteobacteria</taxon>
        <taxon>Burkholderiales</taxon>
        <taxon>Comamonadaceae</taxon>
        <taxon>Rhodoferax</taxon>
    </lineage>
</organism>
<accession>Q222N5</accession>
<dbReference type="GO" id="GO:0005886">
    <property type="term" value="C:plasma membrane"/>
    <property type="evidence" value="ECO:0007669"/>
    <property type="project" value="TreeGrafter"/>
</dbReference>
<evidence type="ECO:0000313" key="4">
    <source>
        <dbReference type="Proteomes" id="UP000008332"/>
    </source>
</evidence>
<dbReference type="PANTHER" id="PTHR30441">
    <property type="entry name" value="DUF748 DOMAIN-CONTAINING PROTEIN"/>
    <property type="match status" value="1"/>
</dbReference>
<dbReference type="OrthoDB" id="9757969at2"/>
<dbReference type="PANTHER" id="PTHR30441:SF8">
    <property type="entry name" value="DUF748 DOMAIN-CONTAINING PROTEIN"/>
    <property type="match status" value="1"/>
</dbReference>
<keyword evidence="2" id="KW-1133">Transmembrane helix</keyword>